<organism evidence="5 6">
    <name type="scientific">Reichenbachiella faecimaris</name>
    <dbReference type="NCBI Taxonomy" id="692418"/>
    <lineage>
        <taxon>Bacteria</taxon>
        <taxon>Pseudomonadati</taxon>
        <taxon>Bacteroidota</taxon>
        <taxon>Cytophagia</taxon>
        <taxon>Cytophagales</taxon>
        <taxon>Reichenbachiellaceae</taxon>
        <taxon>Reichenbachiella</taxon>
    </lineage>
</organism>
<evidence type="ECO:0000313" key="6">
    <source>
        <dbReference type="Proteomes" id="UP000192472"/>
    </source>
</evidence>
<feature type="domain" description="D-isomer specific 2-hydroxyacid dehydrogenase NAD-binding" evidence="4">
    <location>
        <begin position="108"/>
        <end position="289"/>
    </location>
</feature>
<dbReference type="EMBL" id="FWYF01000004">
    <property type="protein sequence ID" value="SMD38272.1"/>
    <property type="molecule type" value="Genomic_DNA"/>
</dbReference>
<evidence type="ECO:0000259" key="4">
    <source>
        <dbReference type="Pfam" id="PF02826"/>
    </source>
</evidence>
<dbReference type="InterPro" id="IPR029753">
    <property type="entry name" value="D-isomer_DH_CS"/>
</dbReference>
<dbReference type="PANTHER" id="PTHR42789">
    <property type="entry name" value="D-ISOMER SPECIFIC 2-HYDROXYACID DEHYDROGENASE FAMILY PROTEIN (AFU_ORTHOLOGUE AFUA_6G10090)"/>
    <property type="match status" value="1"/>
</dbReference>
<evidence type="ECO:0000256" key="2">
    <source>
        <dbReference type="ARBA" id="ARBA00023002"/>
    </source>
</evidence>
<dbReference type="OrthoDB" id="1522997at2"/>
<dbReference type="Gene3D" id="3.40.50.720">
    <property type="entry name" value="NAD(P)-binding Rossmann-like Domain"/>
    <property type="match status" value="2"/>
</dbReference>
<dbReference type="InterPro" id="IPR006140">
    <property type="entry name" value="D-isomer_DH_NAD-bd"/>
</dbReference>
<keyword evidence="2" id="KW-0560">Oxidoreductase</keyword>
<dbReference type="STRING" id="692418.SAMN04488029_3718"/>
<dbReference type="SUPFAM" id="SSF52283">
    <property type="entry name" value="Formate/glycerate dehydrogenase catalytic domain-like"/>
    <property type="match status" value="1"/>
</dbReference>
<comment type="similarity">
    <text evidence="1">Belongs to the D-isomer specific 2-hydroxyacid dehydrogenase family.</text>
</comment>
<dbReference type="RefSeq" id="WP_084374336.1">
    <property type="nucleotide sequence ID" value="NZ_FWYF01000004.1"/>
</dbReference>
<dbReference type="GO" id="GO:0016616">
    <property type="term" value="F:oxidoreductase activity, acting on the CH-OH group of donors, NAD or NADP as acceptor"/>
    <property type="evidence" value="ECO:0007669"/>
    <property type="project" value="InterPro"/>
</dbReference>
<name>A0A1W2GP99_REIFA</name>
<dbReference type="SUPFAM" id="SSF51735">
    <property type="entry name" value="NAD(P)-binding Rossmann-fold domains"/>
    <property type="match status" value="1"/>
</dbReference>
<reference evidence="5 6" key="1">
    <citation type="submission" date="2017-04" db="EMBL/GenBank/DDBJ databases">
        <authorList>
            <person name="Afonso C.L."/>
            <person name="Miller P.J."/>
            <person name="Scott M.A."/>
            <person name="Spackman E."/>
            <person name="Goraichik I."/>
            <person name="Dimitrov K.M."/>
            <person name="Suarez D.L."/>
            <person name="Swayne D.E."/>
        </authorList>
    </citation>
    <scope>NUCLEOTIDE SEQUENCE [LARGE SCALE GENOMIC DNA]</scope>
    <source>
        <strain evidence="5 6">DSM 26133</strain>
    </source>
</reference>
<dbReference type="InterPro" id="IPR036291">
    <property type="entry name" value="NAD(P)-bd_dom_sf"/>
</dbReference>
<dbReference type="PROSITE" id="PS00670">
    <property type="entry name" value="D_2_HYDROXYACID_DH_2"/>
    <property type="match status" value="1"/>
</dbReference>
<protein>
    <submittedName>
        <fullName evidence="5">D-3-phosphoglycerate dehydrogenase</fullName>
    </submittedName>
</protein>
<keyword evidence="6" id="KW-1185">Reference proteome</keyword>
<evidence type="ECO:0000256" key="3">
    <source>
        <dbReference type="ARBA" id="ARBA00023027"/>
    </source>
</evidence>
<evidence type="ECO:0000313" key="5">
    <source>
        <dbReference type="EMBL" id="SMD38272.1"/>
    </source>
</evidence>
<evidence type="ECO:0000256" key="1">
    <source>
        <dbReference type="ARBA" id="ARBA00005854"/>
    </source>
</evidence>
<dbReference type="InterPro" id="IPR050857">
    <property type="entry name" value="D-2-hydroxyacid_DH"/>
</dbReference>
<dbReference type="Pfam" id="PF02826">
    <property type="entry name" value="2-Hacid_dh_C"/>
    <property type="match status" value="1"/>
</dbReference>
<accession>A0A1W2GP99</accession>
<dbReference type="AlphaFoldDB" id="A0A1W2GP99"/>
<proteinExistence type="inferred from homology"/>
<dbReference type="Proteomes" id="UP000192472">
    <property type="component" value="Unassembled WGS sequence"/>
</dbReference>
<keyword evidence="3" id="KW-0520">NAD</keyword>
<gene>
    <name evidence="5" type="ORF">SAMN04488029_3718</name>
</gene>
<dbReference type="GO" id="GO:0051287">
    <property type="term" value="F:NAD binding"/>
    <property type="evidence" value="ECO:0007669"/>
    <property type="project" value="InterPro"/>
</dbReference>
<sequence>MTNNRILIIDEMHKSISPLLKKAGFDPVYNPDISREEIINHKEQFVGFVVRSKTSIDKELLEGQKELKFIARAGAGVDQCDEDYLASRNIELLNAPEGNRDALGEHVVGMLLSLSNNLRHGDMDVRNKVWDREGNRGFEISGKTVGILGYGNMGSAVAEKLSGFGCRVIAFDKYKKKYGDLYAEQVDMDDIYEQADIFSLHIPLTDETRNLVDLKYLQKFKKPIVFINASRGEVVPLKDLLAAMNDGTVRMAALDVLENEKLHFLTDAQAKTFNELIKDDRVLFSPHVGGWSFESYQKINEVLVDKIKHLNLSDGK</sequence>
<dbReference type="PANTHER" id="PTHR42789:SF1">
    <property type="entry name" value="D-ISOMER SPECIFIC 2-HYDROXYACID DEHYDROGENASE FAMILY PROTEIN (AFU_ORTHOLOGUE AFUA_6G10090)"/>
    <property type="match status" value="1"/>
</dbReference>